<reference evidence="1 2" key="1">
    <citation type="submission" date="2020-03" db="EMBL/GenBank/DDBJ databases">
        <title>Sequencing the genomes of 1000 actinobacteria strains.</title>
        <authorList>
            <person name="Klenk H.-P."/>
        </authorList>
    </citation>
    <scope>NUCLEOTIDE SEQUENCE [LARGE SCALE GENOMIC DNA]</scope>
    <source>
        <strain evidence="1 2">DSM 45668</strain>
    </source>
</reference>
<dbReference type="Pfam" id="PF13911">
    <property type="entry name" value="AhpC-TSA_2"/>
    <property type="match status" value="1"/>
</dbReference>
<dbReference type="InterPro" id="IPR036249">
    <property type="entry name" value="Thioredoxin-like_sf"/>
</dbReference>
<dbReference type="Proteomes" id="UP000754495">
    <property type="component" value="Unassembled WGS sequence"/>
</dbReference>
<dbReference type="CDD" id="cd02970">
    <property type="entry name" value="PRX_like2"/>
    <property type="match status" value="1"/>
</dbReference>
<dbReference type="SUPFAM" id="SSF52833">
    <property type="entry name" value="Thioredoxin-like"/>
    <property type="match status" value="1"/>
</dbReference>
<name>A0ABX0SZU1_9PSEU</name>
<keyword evidence="2" id="KW-1185">Reference proteome</keyword>
<dbReference type="RefSeq" id="WP_167119731.1">
    <property type="nucleotide sequence ID" value="NZ_JAANOU010000001.1"/>
</dbReference>
<comment type="caution">
    <text evidence="1">The sequence shown here is derived from an EMBL/GenBank/DDBJ whole genome shotgun (WGS) entry which is preliminary data.</text>
</comment>
<evidence type="ECO:0000313" key="1">
    <source>
        <dbReference type="EMBL" id="NIH82487.1"/>
    </source>
</evidence>
<organism evidence="1 2">
    <name type="scientific">Amycolatopsis viridis</name>
    <dbReference type="NCBI Taxonomy" id="185678"/>
    <lineage>
        <taxon>Bacteria</taxon>
        <taxon>Bacillati</taxon>
        <taxon>Actinomycetota</taxon>
        <taxon>Actinomycetes</taxon>
        <taxon>Pseudonocardiales</taxon>
        <taxon>Pseudonocardiaceae</taxon>
        <taxon>Amycolatopsis</taxon>
    </lineage>
</organism>
<sequence>MREVSPRELVAVTGERVPVPDPARLVHLQFRRFAGCPICNLHLRSIVQRHDEISAAGIREVVFFHSPADELREYDLPFAVVADPGKRYYREFGVESGGRALLHPRTWGAILRGSALTLVGRFRAPAARQEGGRLGLPADFLIDPSGRVLASKHGEHAYDQWSVDELLAHARTAVAG</sequence>
<dbReference type="Gene3D" id="3.40.30.10">
    <property type="entry name" value="Glutaredoxin"/>
    <property type="match status" value="1"/>
</dbReference>
<protein>
    <submittedName>
        <fullName evidence="1">Peroxiredoxin</fullName>
    </submittedName>
</protein>
<dbReference type="InterPro" id="IPR032801">
    <property type="entry name" value="PXL2A/B/C"/>
</dbReference>
<accession>A0ABX0SZU1</accession>
<proteinExistence type="predicted"/>
<gene>
    <name evidence="1" type="ORF">FHX46_005017</name>
</gene>
<dbReference type="EMBL" id="JAANOU010000001">
    <property type="protein sequence ID" value="NIH82487.1"/>
    <property type="molecule type" value="Genomic_DNA"/>
</dbReference>
<evidence type="ECO:0000313" key="2">
    <source>
        <dbReference type="Proteomes" id="UP000754495"/>
    </source>
</evidence>